<sequence>MKIGIDLDNTIISYDKSFAFVGKKIGLIPENWFGT</sequence>
<proteinExistence type="predicted"/>
<feature type="non-terminal residue" evidence="1">
    <location>
        <position position="35"/>
    </location>
</feature>
<name>M6WBF1_LEPBO</name>
<reference evidence="1 2" key="1">
    <citation type="submission" date="2013-01" db="EMBL/GenBank/DDBJ databases">
        <authorList>
            <person name="Harkins D.M."/>
            <person name="Durkin A.S."/>
            <person name="Brinkac L.M."/>
            <person name="Haft D.H."/>
            <person name="Selengut J.D."/>
            <person name="Sanka R."/>
            <person name="DePew J."/>
            <person name="Purushe J."/>
            <person name="Picardeau M."/>
            <person name="Werts C."/>
            <person name="Goarant C."/>
            <person name="Vinetz J.M."/>
            <person name="Sutton G.G."/>
            <person name="Nierman W.C."/>
            <person name="Fouts D.E."/>
        </authorList>
    </citation>
    <scope>NUCLEOTIDE SEQUENCE [LARGE SCALE GENOMIC DNA]</scope>
    <source>
        <strain evidence="1 2">200901868</strain>
    </source>
</reference>
<gene>
    <name evidence="1" type="ORF">LEP1GSC133_0073</name>
</gene>
<comment type="caution">
    <text evidence="1">The sequence shown here is derived from an EMBL/GenBank/DDBJ whole genome shotgun (WGS) entry which is preliminary data.</text>
</comment>
<dbReference type="AlphaFoldDB" id="M6WBF1"/>
<evidence type="ECO:0000313" key="2">
    <source>
        <dbReference type="Proteomes" id="UP000012159"/>
    </source>
</evidence>
<accession>M6WBF1</accession>
<dbReference type="Proteomes" id="UP000012159">
    <property type="component" value="Unassembled WGS sequence"/>
</dbReference>
<protein>
    <submittedName>
        <fullName evidence="1">Uncharacterized protein</fullName>
    </submittedName>
</protein>
<dbReference type="STRING" id="1192866.LEP1GSC133_0073"/>
<evidence type="ECO:0000313" key="1">
    <source>
        <dbReference type="EMBL" id="EMO64796.1"/>
    </source>
</evidence>
<dbReference type="EMBL" id="AKWF02000019">
    <property type="protein sequence ID" value="EMO64796.1"/>
    <property type="molecule type" value="Genomic_DNA"/>
</dbReference>
<organism evidence="1 2">
    <name type="scientific">Leptospira borgpetersenii serovar Pomona str. 200901868</name>
    <dbReference type="NCBI Taxonomy" id="1192866"/>
    <lineage>
        <taxon>Bacteria</taxon>
        <taxon>Pseudomonadati</taxon>
        <taxon>Spirochaetota</taxon>
        <taxon>Spirochaetia</taxon>
        <taxon>Leptospirales</taxon>
        <taxon>Leptospiraceae</taxon>
        <taxon>Leptospira</taxon>
    </lineage>
</organism>